<protein>
    <submittedName>
        <fullName evidence="1">Uncharacterized protein</fullName>
    </submittedName>
</protein>
<reference evidence="2" key="1">
    <citation type="submission" date="2016-10" db="EMBL/GenBank/DDBJ databases">
        <authorList>
            <person name="Varghese N."/>
            <person name="Submissions S."/>
        </authorList>
    </citation>
    <scope>NUCLEOTIDE SEQUENCE [LARGE SCALE GENOMIC DNA]</scope>
    <source>
        <strain evidence="2">CGMCC 1.10119</strain>
    </source>
</reference>
<dbReference type="InterPro" id="IPR055978">
    <property type="entry name" value="DUF7556"/>
</dbReference>
<dbReference type="OrthoDB" id="262340at2157"/>
<evidence type="ECO:0000313" key="2">
    <source>
        <dbReference type="Proteomes" id="UP000199451"/>
    </source>
</evidence>
<accession>A0A1G9SX17</accession>
<dbReference type="Proteomes" id="UP000199451">
    <property type="component" value="Unassembled WGS sequence"/>
</dbReference>
<name>A0A1G9SX17_9EURY</name>
<keyword evidence="2" id="KW-1185">Reference proteome</keyword>
<organism evidence="1 2">
    <name type="scientific">Halogranum gelatinilyticum</name>
    <dbReference type="NCBI Taxonomy" id="660521"/>
    <lineage>
        <taxon>Archaea</taxon>
        <taxon>Methanobacteriati</taxon>
        <taxon>Methanobacteriota</taxon>
        <taxon>Stenosarchaea group</taxon>
        <taxon>Halobacteria</taxon>
        <taxon>Halobacteriales</taxon>
        <taxon>Haloferacaceae</taxon>
    </lineage>
</organism>
<gene>
    <name evidence="1" type="ORF">SAMN04487949_1531</name>
</gene>
<dbReference type="RefSeq" id="WP_089696001.1">
    <property type="nucleotide sequence ID" value="NZ_FNHL01000002.1"/>
</dbReference>
<dbReference type="EMBL" id="FNHL01000002">
    <property type="protein sequence ID" value="SDM39960.1"/>
    <property type="molecule type" value="Genomic_DNA"/>
</dbReference>
<dbReference type="STRING" id="660521.SAMN04487949_1531"/>
<evidence type="ECO:0000313" key="1">
    <source>
        <dbReference type="EMBL" id="SDM39960.1"/>
    </source>
</evidence>
<dbReference type="AlphaFoldDB" id="A0A1G9SX17"/>
<dbReference type="Pfam" id="PF24433">
    <property type="entry name" value="DUF7556"/>
    <property type="match status" value="1"/>
</dbReference>
<sequence>MSRANPSGSESYLGALRERGDESVMAAVDGEGRRAELVIADTERDDAWLSVDVDDAPSLDEWR</sequence>
<proteinExistence type="predicted"/>